<sequence>MLIQKEMEDLYPKLKYFCMNMTGNSWDAEDLAHDSMLKALVFCQKESSGKRRPSFPLLATIARNHWIDQLRKQSRETLGETADEPAHEKPLEQLLSGLDTLMERLTPKQLLAFVLKDIFEYRLSDIADSLELNETAVKSLLHRARRKLNMNETPEIPASSSEWEQVDADWFQRQLLVAIRMEQPELLKRLAVSLRSKNPVTTARLHRAARQPTCNSLFIEFSAA</sequence>
<comment type="similarity">
    <text evidence="1">Belongs to the sigma-70 factor family. ECF subfamily.</text>
</comment>
<keyword evidence="4" id="KW-0238">DNA-binding</keyword>
<keyword evidence="5" id="KW-0804">Transcription</keyword>
<dbReference type="InterPro" id="IPR039425">
    <property type="entry name" value="RNA_pol_sigma-70-like"/>
</dbReference>
<dbReference type="InterPro" id="IPR014284">
    <property type="entry name" value="RNA_pol_sigma-70_dom"/>
</dbReference>
<dbReference type="AlphaFoldDB" id="A0A919YBD8"/>
<evidence type="ECO:0000313" key="9">
    <source>
        <dbReference type="Proteomes" id="UP000682811"/>
    </source>
</evidence>
<dbReference type="InterPro" id="IPR013325">
    <property type="entry name" value="RNA_pol_sigma_r2"/>
</dbReference>
<keyword evidence="9" id="KW-1185">Reference proteome</keyword>
<dbReference type="EMBL" id="BORT01000007">
    <property type="protein sequence ID" value="GIO47309.1"/>
    <property type="molecule type" value="Genomic_DNA"/>
</dbReference>
<evidence type="ECO:0000259" key="7">
    <source>
        <dbReference type="Pfam" id="PF08281"/>
    </source>
</evidence>
<evidence type="ECO:0000256" key="1">
    <source>
        <dbReference type="ARBA" id="ARBA00010641"/>
    </source>
</evidence>
<dbReference type="GO" id="GO:0003677">
    <property type="term" value="F:DNA binding"/>
    <property type="evidence" value="ECO:0007669"/>
    <property type="project" value="UniProtKB-KW"/>
</dbReference>
<evidence type="ECO:0000256" key="5">
    <source>
        <dbReference type="ARBA" id="ARBA00023163"/>
    </source>
</evidence>
<evidence type="ECO:0000313" key="8">
    <source>
        <dbReference type="EMBL" id="GIO47309.1"/>
    </source>
</evidence>
<evidence type="ECO:0008006" key="10">
    <source>
        <dbReference type="Google" id="ProtNLM"/>
    </source>
</evidence>
<dbReference type="SUPFAM" id="SSF88659">
    <property type="entry name" value="Sigma3 and sigma4 domains of RNA polymerase sigma factors"/>
    <property type="match status" value="1"/>
</dbReference>
<dbReference type="Gene3D" id="1.10.10.10">
    <property type="entry name" value="Winged helix-like DNA-binding domain superfamily/Winged helix DNA-binding domain"/>
    <property type="match status" value="1"/>
</dbReference>
<organism evidence="8 9">
    <name type="scientific">Paenibacillus azoreducens</name>
    <dbReference type="NCBI Taxonomy" id="116718"/>
    <lineage>
        <taxon>Bacteria</taxon>
        <taxon>Bacillati</taxon>
        <taxon>Bacillota</taxon>
        <taxon>Bacilli</taxon>
        <taxon>Bacillales</taxon>
        <taxon>Paenibacillaceae</taxon>
        <taxon>Paenibacillus</taxon>
    </lineage>
</organism>
<name>A0A919YBD8_9BACL</name>
<dbReference type="SUPFAM" id="SSF88946">
    <property type="entry name" value="Sigma2 domain of RNA polymerase sigma factors"/>
    <property type="match status" value="1"/>
</dbReference>
<dbReference type="PANTHER" id="PTHR43133:SF8">
    <property type="entry name" value="RNA POLYMERASE SIGMA FACTOR HI_1459-RELATED"/>
    <property type="match status" value="1"/>
</dbReference>
<dbReference type="NCBIfam" id="TIGR02937">
    <property type="entry name" value="sigma70-ECF"/>
    <property type="match status" value="1"/>
</dbReference>
<evidence type="ECO:0000256" key="3">
    <source>
        <dbReference type="ARBA" id="ARBA00023082"/>
    </source>
</evidence>
<keyword evidence="3" id="KW-0731">Sigma factor</keyword>
<dbReference type="InterPro" id="IPR013324">
    <property type="entry name" value="RNA_pol_sigma_r3/r4-like"/>
</dbReference>
<dbReference type="PANTHER" id="PTHR43133">
    <property type="entry name" value="RNA POLYMERASE ECF-TYPE SIGMA FACTO"/>
    <property type="match status" value="1"/>
</dbReference>
<feature type="domain" description="RNA polymerase sigma-70 region 2" evidence="6">
    <location>
        <begin position="8"/>
        <end position="75"/>
    </location>
</feature>
<comment type="caution">
    <text evidence="8">The sequence shown here is derived from an EMBL/GenBank/DDBJ whole genome shotgun (WGS) entry which is preliminary data.</text>
</comment>
<dbReference type="Gene3D" id="1.10.1740.10">
    <property type="match status" value="1"/>
</dbReference>
<dbReference type="InterPro" id="IPR013249">
    <property type="entry name" value="RNA_pol_sigma70_r4_t2"/>
</dbReference>
<dbReference type="Pfam" id="PF04542">
    <property type="entry name" value="Sigma70_r2"/>
    <property type="match status" value="1"/>
</dbReference>
<dbReference type="RefSeq" id="WP_212978182.1">
    <property type="nucleotide sequence ID" value="NZ_AP025343.1"/>
</dbReference>
<feature type="domain" description="RNA polymerase sigma factor 70 region 4 type 2" evidence="7">
    <location>
        <begin position="98"/>
        <end position="148"/>
    </location>
</feature>
<dbReference type="InterPro" id="IPR007627">
    <property type="entry name" value="RNA_pol_sigma70_r2"/>
</dbReference>
<dbReference type="GO" id="GO:0016987">
    <property type="term" value="F:sigma factor activity"/>
    <property type="evidence" value="ECO:0007669"/>
    <property type="project" value="UniProtKB-KW"/>
</dbReference>
<evidence type="ECO:0000259" key="6">
    <source>
        <dbReference type="Pfam" id="PF04542"/>
    </source>
</evidence>
<keyword evidence="2" id="KW-0805">Transcription regulation</keyword>
<protein>
    <recommendedName>
        <fullName evidence="10">Sigma-70 family RNA polymerase sigma factor</fullName>
    </recommendedName>
</protein>
<evidence type="ECO:0000256" key="4">
    <source>
        <dbReference type="ARBA" id="ARBA00023125"/>
    </source>
</evidence>
<dbReference type="Proteomes" id="UP000682811">
    <property type="component" value="Unassembled WGS sequence"/>
</dbReference>
<reference evidence="8 9" key="1">
    <citation type="submission" date="2021-03" db="EMBL/GenBank/DDBJ databases">
        <title>Antimicrobial resistance genes in bacteria isolated from Japanese honey, and their potential for conferring macrolide and lincosamide resistance in the American foulbrood pathogen Paenibacillus larvae.</title>
        <authorList>
            <person name="Okamoto M."/>
            <person name="Kumagai M."/>
            <person name="Kanamori H."/>
            <person name="Takamatsu D."/>
        </authorList>
    </citation>
    <scope>NUCLEOTIDE SEQUENCE [LARGE SCALE GENOMIC DNA]</scope>
    <source>
        <strain evidence="8 9">J34TS1</strain>
    </source>
</reference>
<accession>A0A919YBD8</accession>
<gene>
    <name evidence="8" type="ORF">J34TS1_20740</name>
</gene>
<dbReference type="InterPro" id="IPR036388">
    <property type="entry name" value="WH-like_DNA-bd_sf"/>
</dbReference>
<proteinExistence type="inferred from homology"/>
<dbReference type="Pfam" id="PF08281">
    <property type="entry name" value="Sigma70_r4_2"/>
    <property type="match status" value="1"/>
</dbReference>
<evidence type="ECO:0000256" key="2">
    <source>
        <dbReference type="ARBA" id="ARBA00023015"/>
    </source>
</evidence>
<dbReference type="GO" id="GO:0006352">
    <property type="term" value="P:DNA-templated transcription initiation"/>
    <property type="evidence" value="ECO:0007669"/>
    <property type="project" value="InterPro"/>
</dbReference>